<gene>
    <name evidence="3" type="ORF">PSTG_17244</name>
</gene>
<protein>
    <submittedName>
        <fullName evidence="3">Uncharacterized protein</fullName>
    </submittedName>
</protein>
<dbReference type="GO" id="GO:0000055">
    <property type="term" value="P:ribosomal large subunit export from nucleus"/>
    <property type="evidence" value="ECO:0007669"/>
    <property type="project" value="TreeGrafter"/>
</dbReference>
<dbReference type="GO" id="GO:0005634">
    <property type="term" value="C:nucleus"/>
    <property type="evidence" value="ECO:0007669"/>
    <property type="project" value="TreeGrafter"/>
</dbReference>
<name>A0A0L0URA4_9BASI</name>
<dbReference type="GO" id="GO:0030687">
    <property type="term" value="C:preribosome, large subunit precursor"/>
    <property type="evidence" value="ECO:0007669"/>
    <property type="project" value="TreeGrafter"/>
</dbReference>
<comment type="caution">
    <text evidence="3">The sequence shown here is derived from an EMBL/GenBank/DDBJ whole genome shotgun (WGS) entry which is preliminary data.</text>
</comment>
<keyword evidence="4" id="KW-1185">Reference proteome</keyword>
<evidence type="ECO:0000313" key="3">
    <source>
        <dbReference type="EMBL" id="KNE89299.1"/>
    </source>
</evidence>
<dbReference type="OrthoDB" id="5186at2759"/>
<dbReference type="PANTHER" id="PTHR48103">
    <property type="entry name" value="MIDASIN-RELATED"/>
    <property type="match status" value="1"/>
</dbReference>
<proteinExistence type="predicted"/>
<dbReference type="GO" id="GO:0005524">
    <property type="term" value="F:ATP binding"/>
    <property type="evidence" value="ECO:0007669"/>
    <property type="project" value="UniProtKB-KW"/>
</dbReference>
<evidence type="ECO:0000256" key="2">
    <source>
        <dbReference type="ARBA" id="ARBA00022840"/>
    </source>
</evidence>
<keyword evidence="1" id="KW-0547">Nucleotide-binding</keyword>
<sequence length="288" mass="33436">MSGNKHYRHRCRKPSAKYPRREIVTQKKAEEKVQDSKTRRQDIIIKSDEKIEEEELQALFASHEVNAPRFSSNRSSNLVTPAQISILCKMHFLTMSGEVDDERSRSYFDSLGQEIMVAILLESTKSPTDTGADFYTDSNTAETTRVVPFVKASALRIDALIEHWPEMSTLNQNLQRYRKFRAPTPDLITLFASYRRLELRSWAALIQTEISTFHSTNNSWWFRFYELLVHGYSTRLKHVTPKIQKQHRVLKIASWTNSLLHVLWDSFGDRLAPPEIFQRASDSCLKGL</sequence>
<dbReference type="PANTHER" id="PTHR48103:SF2">
    <property type="entry name" value="MIDASIN"/>
    <property type="match status" value="1"/>
</dbReference>
<dbReference type="AlphaFoldDB" id="A0A0L0URA4"/>
<organism evidence="3 4">
    <name type="scientific">Puccinia striiformis f. sp. tritici PST-78</name>
    <dbReference type="NCBI Taxonomy" id="1165861"/>
    <lineage>
        <taxon>Eukaryota</taxon>
        <taxon>Fungi</taxon>
        <taxon>Dikarya</taxon>
        <taxon>Basidiomycota</taxon>
        <taxon>Pucciniomycotina</taxon>
        <taxon>Pucciniomycetes</taxon>
        <taxon>Pucciniales</taxon>
        <taxon>Pucciniaceae</taxon>
        <taxon>Puccinia</taxon>
    </lineage>
</organism>
<reference evidence="4" key="1">
    <citation type="submission" date="2014-03" db="EMBL/GenBank/DDBJ databases">
        <title>The Genome Sequence of Puccinia striiformis f. sp. tritici PST-78.</title>
        <authorList>
            <consortium name="The Broad Institute Genome Sequencing Platform"/>
            <person name="Cuomo C."/>
            <person name="Hulbert S."/>
            <person name="Chen X."/>
            <person name="Walker B."/>
            <person name="Young S.K."/>
            <person name="Zeng Q."/>
            <person name="Gargeya S."/>
            <person name="Fitzgerald M."/>
            <person name="Haas B."/>
            <person name="Abouelleil A."/>
            <person name="Alvarado L."/>
            <person name="Arachchi H.M."/>
            <person name="Berlin A.M."/>
            <person name="Chapman S.B."/>
            <person name="Goldberg J."/>
            <person name="Griggs A."/>
            <person name="Gujja S."/>
            <person name="Hansen M."/>
            <person name="Howarth C."/>
            <person name="Imamovic A."/>
            <person name="Larimer J."/>
            <person name="McCowan C."/>
            <person name="Montmayeur A."/>
            <person name="Murphy C."/>
            <person name="Neiman D."/>
            <person name="Pearson M."/>
            <person name="Priest M."/>
            <person name="Roberts A."/>
            <person name="Saif S."/>
            <person name="Shea T."/>
            <person name="Sisk P."/>
            <person name="Sykes S."/>
            <person name="Wortman J."/>
            <person name="Nusbaum C."/>
            <person name="Birren B."/>
        </authorList>
    </citation>
    <scope>NUCLEOTIDE SEQUENCE [LARGE SCALE GENOMIC DNA]</scope>
    <source>
        <strain evidence="4">race PST-78</strain>
    </source>
</reference>
<dbReference type="STRING" id="1165861.A0A0L0URA4"/>
<dbReference type="EMBL" id="AJIL01000406">
    <property type="protein sequence ID" value="KNE89299.1"/>
    <property type="molecule type" value="Genomic_DNA"/>
</dbReference>
<keyword evidence="2" id="KW-0067">ATP-binding</keyword>
<evidence type="ECO:0000256" key="1">
    <source>
        <dbReference type="ARBA" id="ARBA00022741"/>
    </source>
</evidence>
<dbReference type="GO" id="GO:0000027">
    <property type="term" value="P:ribosomal large subunit assembly"/>
    <property type="evidence" value="ECO:0007669"/>
    <property type="project" value="TreeGrafter"/>
</dbReference>
<evidence type="ECO:0000313" key="4">
    <source>
        <dbReference type="Proteomes" id="UP000054564"/>
    </source>
</evidence>
<dbReference type="Proteomes" id="UP000054564">
    <property type="component" value="Unassembled WGS sequence"/>
</dbReference>
<accession>A0A0L0URA4</accession>